<evidence type="ECO:0000259" key="5">
    <source>
        <dbReference type="SMART" id="SM00701"/>
    </source>
</evidence>
<accession>A0A9P0DA39</accession>
<dbReference type="InterPro" id="IPR036505">
    <property type="entry name" value="Amidase/PGRP_sf"/>
</dbReference>
<proteinExistence type="inferred from homology"/>
<keyword evidence="2" id="KW-0399">Innate immunity</keyword>
<comment type="similarity">
    <text evidence="1">Belongs to the N-acetylmuramoyl-L-alanine amidase 2 family.</text>
</comment>
<dbReference type="SUPFAM" id="SSF55846">
    <property type="entry name" value="N-acetylmuramoyl-L-alanine amidase-like"/>
    <property type="match status" value="1"/>
</dbReference>
<feature type="transmembrane region" description="Helical" evidence="4">
    <location>
        <begin position="130"/>
        <end position="152"/>
    </location>
</feature>
<evidence type="ECO:0000256" key="1">
    <source>
        <dbReference type="ARBA" id="ARBA00007553"/>
    </source>
</evidence>
<dbReference type="GO" id="GO:0008745">
    <property type="term" value="F:N-acetylmuramoyl-L-alanine amidase activity"/>
    <property type="evidence" value="ECO:0007669"/>
    <property type="project" value="InterPro"/>
</dbReference>
<reference evidence="6" key="1">
    <citation type="submission" date="2022-01" db="EMBL/GenBank/DDBJ databases">
        <authorList>
            <person name="King R."/>
        </authorList>
    </citation>
    <scope>NUCLEOTIDE SEQUENCE</scope>
</reference>
<name>A0A9P0DA39_9CUCU</name>
<dbReference type="InterPro" id="IPR006619">
    <property type="entry name" value="PGRP_domain_met/bac"/>
</dbReference>
<keyword evidence="4" id="KW-1133">Transmembrane helix</keyword>
<protein>
    <recommendedName>
        <fullName evidence="5">Peptidoglycan recognition protein family domain-containing protein</fullName>
    </recommendedName>
</protein>
<dbReference type="GO" id="GO:0008270">
    <property type="term" value="F:zinc ion binding"/>
    <property type="evidence" value="ECO:0007669"/>
    <property type="project" value="InterPro"/>
</dbReference>
<keyword evidence="4" id="KW-0472">Membrane</keyword>
<keyword evidence="4" id="KW-0812">Transmembrane</keyword>
<evidence type="ECO:0000313" key="6">
    <source>
        <dbReference type="EMBL" id="CAH1112617.1"/>
    </source>
</evidence>
<feature type="domain" description="Peptidoglycan recognition protein family" evidence="5">
    <location>
        <begin position="171"/>
        <end position="310"/>
    </location>
</feature>
<dbReference type="EMBL" id="OV651818">
    <property type="protein sequence ID" value="CAH1112617.1"/>
    <property type="molecule type" value="Genomic_DNA"/>
</dbReference>
<dbReference type="PANTHER" id="PTHR11022:SF74">
    <property type="entry name" value="PEPTIDOGLYCAN-RECOGNITION PROTEIN SA"/>
    <property type="match status" value="1"/>
</dbReference>
<dbReference type="PANTHER" id="PTHR11022">
    <property type="entry name" value="PEPTIDOGLYCAN RECOGNITION PROTEIN"/>
    <property type="match status" value="1"/>
</dbReference>
<evidence type="ECO:0000256" key="4">
    <source>
        <dbReference type="SAM" id="Phobius"/>
    </source>
</evidence>
<dbReference type="GO" id="GO:0045087">
    <property type="term" value="P:innate immune response"/>
    <property type="evidence" value="ECO:0007669"/>
    <property type="project" value="UniProtKB-KW"/>
</dbReference>
<evidence type="ECO:0000256" key="3">
    <source>
        <dbReference type="ARBA" id="ARBA00022859"/>
    </source>
</evidence>
<sequence>MSVTNYVDSVSMGSSDVAIRNDVDVEGYNKCLDINEFSVAATNRELVNLENAAVNIDSSSDVIIGPVTQFHINGNVTIHQKNERLPTGMEQNDDIGNVYNTNSKENDCEEIFKTILRYLKAFCHKRKKDLGRIFICVLLSSCAILLYVSIVLHKDLVLDPEPLYGRYLGNFTIHYVSDWGGKTVTGILDNPLPVGLVIVRHTGTDTCFSLEKCSEILRILQIYQTTTFGYKDICDNLFIGGNGNIYVGRGWDTRNCYLNKLSIAISFIGNFNKVHLNDNMKTSFKLLLQQGIDLSKLPENYLMVAYNQTVISNNPGDNVYNYIKTLPNFFDIDLRKYKYKDMCSIYKAPLGKKLIL</sequence>
<dbReference type="OrthoDB" id="10001926at2759"/>
<dbReference type="InterPro" id="IPR002502">
    <property type="entry name" value="Amidase_domain"/>
</dbReference>
<evidence type="ECO:0000313" key="7">
    <source>
        <dbReference type="Proteomes" id="UP001153636"/>
    </source>
</evidence>
<dbReference type="InterPro" id="IPR015510">
    <property type="entry name" value="PGRP"/>
</dbReference>
<keyword evidence="7" id="KW-1185">Reference proteome</keyword>
<dbReference type="SMART" id="SM00701">
    <property type="entry name" value="PGRP"/>
    <property type="match status" value="1"/>
</dbReference>
<dbReference type="AlphaFoldDB" id="A0A9P0DA39"/>
<dbReference type="CDD" id="cd06583">
    <property type="entry name" value="PGRP"/>
    <property type="match status" value="1"/>
</dbReference>
<organism evidence="6 7">
    <name type="scientific">Psylliodes chrysocephalus</name>
    <dbReference type="NCBI Taxonomy" id="3402493"/>
    <lineage>
        <taxon>Eukaryota</taxon>
        <taxon>Metazoa</taxon>
        <taxon>Ecdysozoa</taxon>
        <taxon>Arthropoda</taxon>
        <taxon>Hexapoda</taxon>
        <taxon>Insecta</taxon>
        <taxon>Pterygota</taxon>
        <taxon>Neoptera</taxon>
        <taxon>Endopterygota</taxon>
        <taxon>Coleoptera</taxon>
        <taxon>Polyphaga</taxon>
        <taxon>Cucujiformia</taxon>
        <taxon>Chrysomeloidea</taxon>
        <taxon>Chrysomelidae</taxon>
        <taxon>Galerucinae</taxon>
        <taxon>Alticini</taxon>
        <taxon>Psylliodes</taxon>
    </lineage>
</organism>
<dbReference type="Proteomes" id="UP001153636">
    <property type="component" value="Chromosome 6"/>
</dbReference>
<dbReference type="GO" id="GO:0009253">
    <property type="term" value="P:peptidoglycan catabolic process"/>
    <property type="evidence" value="ECO:0007669"/>
    <property type="project" value="InterPro"/>
</dbReference>
<keyword evidence="3" id="KW-0391">Immunity</keyword>
<dbReference type="Pfam" id="PF01510">
    <property type="entry name" value="Amidase_2"/>
    <property type="match status" value="1"/>
</dbReference>
<evidence type="ECO:0000256" key="2">
    <source>
        <dbReference type="ARBA" id="ARBA00022588"/>
    </source>
</evidence>
<dbReference type="Gene3D" id="3.40.80.10">
    <property type="entry name" value="Peptidoglycan recognition protein-like"/>
    <property type="match status" value="1"/>
</dbReference>
<gene>
    <name evidence="6" type="ORF">PSYICH_LOCUS12055</name>
</gene>